<evidence type="ECO:0000313" key="9">
    <source>
        <dbReference type="EMBL" id="KAA1423211.1"/>
    </source>
</evidence>
<feature type="transmembrane region" description="Helical" evidence="7">
    <location>
        <begin position="171"/>
        <end position="204"/>
    </location>
</feature>
<dbReference type="Proteomes" id="UP000307768">
    <property type="component" value="Unassembled WGS sequence"/>
</dbReference>
<feature type="transmembrane region" description="Helical" evidence="7">
    <location>
        <begin position="224"/>
        <end position="246"/>
    </location>
</feature>
<keyword evidence="3 7" id="KW-0812">Transmembrane</keyword>
<keyword evidence="4 7" id="KW-1133">Transmembrane helix</keyword>
<feature type="transmembrane region" description="Helical" evidence="7">
    <location>
        <begin position="356"/>
        <end position="374"/>
    </location>
</feature>
<feature type="region of interest" description="Disordered" evidence="6">
    <location>
        <begin position="701"/>
        <end position="732"/>
    </location>
</feature>
<feature type="transmembrane region" description="Helical" evidence="7">
    <location>
        <begin position="20"/>
        <end position="41"/>
    </location>
</feature>
<comment type="caution">
    <text evidence="9">The sequence shown here is derived from an EMBL/GenBank/DDBJ whole genome shotgun (WGS) entry which is preliminary data.</text>
</comment>
<dbReference type="InterPro" id="IPR000731">
    <property type="entry name" value="SSD"/>
</dbReference>
<sequence>MSTLLYRLGHTTAAHPWRTICAWVVVLVGVFALASSVGGTFQDDWDVPGAEGQTGLDQLRAHMPDAGGATALISVHDDDGDRLPAGDLERLADRVGDVPHVIAVSAPRLSDDGDTALLSVRYDVPVTHTEVMGELAPLEDAVSEADLGGVDVDFGGEVPGTAMEMNGRGELIGVGVALVLLVLTFGSVVAAGLPIAVALFGLALGSAGVTLLAATTNVSSDAPTVATMVGLGVGIDYALLLVTRFVEFLQAGHRRAEAAGHATATAGRAVLFAGLTVLVSLMGLGLAGLPTYSAFGMATGITVLGVMAAALTLVPALCGLAGHRLVSRKARKGGTTDSARTTLTARWAARVGARPLPWALAALVVMVALAAPALGMRTFPQDASAEPTSFTTRQSYDVVADEFGPGANGPLTFVADLAAVDGDDLAQLRTTLAEDPRIVAVGEPVTSADGAIAVFDAQPAFGPQDERTTDLITSMRADVLPDGVALTGTTAVLTDISEMLSERIWVVVGFVVLLSMILLAVMFRSVVVPLKAAAMNLLSIGAAYGVVTLVFQHGWGLSLLGMDHTVPVSSWVPILTFAILFGLSMDYEVFLLSRIREAWLRTGDARGSVVTGLASSARVISSAAAIMVAVFIGFATESAVTVKMLGVAMAAAVALDATLVRLVLVPATMSMLGRWNWWLPAWLDRLLPHVQVEAEIAPDDAVRPAAGQVDGAARPDGAAQPDELDEGQPARG</sequence>
<dbReference type="Pfam" id="PF03176">
    <property type="entry name" value="MMPL"/>
    <property type="match status" value="2"/>
</dbReference>
<dbReference type="SUPFAM" id="SSF82866">
    <property type="entry name" value="Multidrug efflux transporter AcrB transmembrane domain"/>
    <property type="match status" value="2"/>
</dbReference>
<dbReference type="InterPro" id="IPR004869">
    <property type="entry name" value="MMPL_dom"/>
</dbReference>
<dbReference type="PANTHER" id="PTHR33406:SF13">
    <property type="entry name" value="MEMBRANE PROTEIN YDFJ"/>
    <property type="match status" value="1"/>
</dbReference>
<dbReference type="AlphaFoldDB" id="A0A5Q6RYQ3"/>
<protein>
    <submittedName>
        <fullName evidence="9">MMPL family transporter</fullName>
    </submittedName>
</protein>
<dbReference type="EMBL" id="VDFQ02000002">
    <property type="protein sequence ID" value="KAA1423211.1"/>
    <property type="molecule type" value="Genomic_DNA"/>
</dbReference>
<dbReference type="OrthoDB" id="7051771at2"/>
<dbReference type="InterPro" id="IPR050545">
    <property type="entry name" value="Mycobact_MmpL"/>
</dbReference>
<evidence type="ECO:0000256" key="6">
    <source>
        <dbReference type="SAM" id="MobiDB-lite"/>
    </source>
</evidence>
<evidence type="ECO:0000256" key="5">
    <source>
        <dbReference type="ARBA" id="ARBA00023136"/>
    </source>
</evidence>
<feature type="transmembrane region" description="Helical" evidence="7">
    <location>
        <begin position="642"/>
        <end position="664"/>
    </location>
</feature>
<dbReference type="RefSeq" id="WP_149768730.1">
    <property type="nucleotide sequence ID" value="NZ_VDFQ02000002.1"/>
</dbReference>
<organism evidence="9 10">
    <name type="scientific">Mumia zhuanghuii</name>
    <dbReference type="NCBI Taxonomy" id="2585211"/>
    <lineage>
        <taxon>Bacteria</taxon>
        <taxon>Bacillati</taxon>
        <taxon>Actinomycetota</taxon>
        <taxon>Actinomycetes</taxon>
        <taxon>Propionibacteriales</taxon>
        <taxon>Nocardioidaceae</taxon>
        <taxon>Mumia</taxon>
    </lineage>
</organism>
<dbReference type="PROSITE" id="PS50156">
    <property type="entry name" value="SSD"/>
    <property type="match status" value="1"/>
</dbReference>
<accession>A0A5Q6RYQ3</accession>
<feature type="domain" description="SSD" evidence="8">
    <location>
        <begin position="195"/>
        <end position="320"/>
    </location>
</feature>
<evidence type="ECO:0000256" key="7">
    <source>
        <dbReference type="SAM" id="Phobius"/>
    </source>
</evidence>
<keyword evidence="5 7" id="KW-0472">Membrane</keyword>
<evidence type="ECO:0000256" key="4">
    <source>
        <dbReference type="ARBA" id="ARBA00022989"/>
    </source>
</evidence>
<evidence type="ECO:0000256" key="3">
    <source>
        <dbReference type="ARBA" id="ARBA00022692"/>
    </source>
</evidence>
<evidence type="ECO:0000256" key="2">
    <source>
        <dbReference type="ARBA" id="ARBA00022475"/>
    </source>
</evidence>
<gene>
    <name evidence="9" type="ORF">FE697_006165</name>
</gene>
<feature type="transmembrane region" description="Helical" evidence="7">
    <location>
        <begin position="613"/>
        <end position="636"/>
    </location>
</feature>
<reference evidence="9 10" key="1">
    <citation type="submission" date="2019-09" db="EMBL/GenBank/DDBJ databases">
        <title>Mumia zhuanghuii sp. nov. isolated from the intestinal contents of plateau pika (Ochotona curzoniae) in the Qinghai-Tibet plateau of China.</title>
        <authorList>
            <person name="Tian Z."/>
        </authorList>
    </citation>
    <scope>NUCLEOTIDE SEQUENCE [LARGE SCALE GENOMIC DNA]</scope>
    <source>
        <strain evidence="10">350</strain>
    </source>
</reference>
<feature type="transmembrane region" description="Helical" evidence="7">
    <location>
        <begin position="266"/>
        <end position="289"/>
    </location>
</feature>
<feature type="transmembrane region" description="Helical" evidence="7">
    <location>
        <begin position="530"/>
        <end position="551"/>
    </location>
</feature>
<evidence type="ECO:0000313" key="10">
    <source>
        <dbReference type="Proteomes" id="UP000307768"/>
    </source>
</evidence>
<dbReference type="PANTHER" id="PTHR33406">
    <property type="entry name" value="MEMBRANE PROTEIN MJ1562-RELATED"/>
    <property type="match status" value="1"/>
</dbReference>
<keyword evidence="2" id="KW-1003">Cell membrane</keyword>
<feature type="transmembrane region" description="Helical" evidence="7">
    <location>
        <begin position="571"/>
        <end position="592"/>
    </location>
</feature>
<feature type="transmembrane region" description="Helical" evidence="7">
    <location>
        <begin position="504"/>
        <end position="523"/>
    </location>
</feature>
<comment type="subcellular location">
    <subcellularLocation>
        <location evidence="1">Cell membrane</location>
        <topology evidence="1">Multi-pass membrane protein</topology>
    </subcellularLocation>
</comment>
<evidence type="ECO:0000256" key="1">
    <source>
        <dbReference type="ARBA" id="ARBA00004651"/>
    </source>
</evidence>
<feature type="transmembrane region" description="Helical" evidence="7">
    <location>
        <begin position="295"/>
        <end position="322"/>
    </location>
</feature>
<name>A0A5Q6RYQ3_9ACTN</name>
<evidence type="ECO:0000259" key="8">
    <source>
        <dbReference type="PROSITE" id="PS50156"/>
    </source>
</evidence>
<proteinExistence type="predicted"/>
<dbReference type="Gene3D" id="1.20.1640.10">
    <property type="entry name" value="Multidrug efflux transporter AcrB transmembrane domain"/>
    <property type="match status" value="2"/>
</dbReference>
<dbReference type="GO" id="GO:0005886">
    <property type="term" value="C:plasma membrane"/>
    <property type="evidence" value="ECO:0007669"/>
    <property type="project" value="UniProtKB-SubCell"/>
</dbReference>